<dbReference type="PANTHER" id="PTHR15382:SF8">
    <property type="entry name" value="CANOPY B"/>
    <property type="match status" value="1"/>
</dbReference>
<feature type="chain" id="PRO_5044729164" evidence="4">
    <location>
        <begin position="25"/>
        <end position="278"/>
    </location>
</feature>
<gene>
    <name evidence="8" type="primary">LOC118431947</name>
    <name evidence="6" type="ORF">BRAFLDRAFT_91657</name>
</gene>
<evidence type="ECO:0000313" key="7">
    <source>
        <dbReference type="Proteomes" id="UP000001554"/>
    </source>
</evidence>
<keyword evidence="2 4" id="KW-0732">Signal</keyword>
<feature type="compositionally biased region" description="Basic residues" evidence="3">
    <location>
        <begin position="225"/>
        <end position="238"/>
    </location>
</feature>
<dbReference type="AlphaFoldDB" id="C3Y9Y9"/>
<dbReference type="InParanoid" id="C3Y9Y9"/>
<dbReference type="EMBL" id="GG666493">
    <property type="protein sequence ID" value="EEN62898.1"/>
    <property type="molecule type" value="Genomic_DNA"/>
</dbReference>
<dbReference type="Pfam" id="PF11938">
    <property type="entry name" value="DUF3456"/>
    <property type="match status" value="1"/>
</dbReference>
<proteinExistence type="inferred from homology"/>
<sequence length="278" mass="31558">MARHQRSIEALLFVLSALVVLTHRGTEVTAHGPLDGPDRLPTKCEVCKYLSVELEHRLDETGRSKEQIELGHVLDRGERKRKINYHTSELRLVEAMDDICERILEYNVHAERDGSNRYAKGMSETFQTLHGLVNKGVKVELGIPYDMWDTPSAEVTVMKKQCESMLESHEDEIENWYYNLQGEKSLLQHFCADTVLGKRETECLSETWKGKKGDTGDPDDPDGSKKKKKKKGKKKNKKNKESETQNATADSKAEDDKPETSDTNPSMEEGLKHDSGEL</sequence>
<comment type="similarity">
    <text evidence="1">Belongs to the canopy family.</text>
</comment>
<dbReference type="OMA" id="GQDKACL"/>
<evidence type="ECO:0000256" key="3">
    <source>
        <dbReference type="SAM" id="MobiDB-lite"/>
    </source>
</evidence>
<dbReference type="PANTHER" id="PTHR15382">
    <property type="entry name" value="CTG4A-RELATED"/>
    <property type="match status" value="1"/>
</dbReference>
<reference evidence="6" key="1">
    <citation type="journal article" date="2008" name="Nature">
        <title>The amphioxus genome and the evolution of the chordate karyotype.</title>
        <authorList>
            <consortium name="US DOE Joint Genome Institute (JGI-PGF)"/>
            <person name="Putnam N.H."/>
            <person name="Butts T."/>
            <person name="Ferrier D.E.K."/>
            <person name="Furlong R.F."/>
            <person name="Hellsten U."/>
            <person name="Kawashima T."/>
            <person name="Robinson-Rechavi M."/>
            <person name="Shoguchi E."/>
            <person name="Terry A."/>
            <person name="Yu J.-K."/>
            <person name="Benito-Gutierrez E.L."/>
            <person name="Dubchak I."/>
            <person name="Garcia-Fernandez J."/>
            <person name="Gibson-Brown J.J."/>
            <person name="Grigoriev I.V."/>
            <person name="Horton A.C."/>
            <person name="de Jong P.J."/>
            <person name="Jurka J."/>
            <person name="Kapitonov V.V."/>
            <person name="Kohara Y."/>
            <person name="Kuroki Y."/>
            <person name="Lindquist E."/>
            <person name="Lucas S."/>
            <person name="Osoegawa K."/>
            <person name="Pennacchio L.A."/>
            <person name="Salamov A.A."/>
            <person name="Satou Y."/>
            <person name="Sauka-Spengler T."/>
            <person name="Schmutz J."/>
            <person name="Shin-I T."/>
            <person name="Toyoda A."/>
            <person name="Bronner-Fraser M."/>
            <person name="Fujiyama A."/>
            <person name="Holland L.Z."/>
            <person name="Holland P.W.H."/>
            <person name="Satoh N."/>
            <person name="Rokhsar D.S."/>
        </authorList>
    </citation>
    <scope>NUCLEOTIDE SEQUENCE [LARGE SCALE GENOMIC DNA]</scope>
    <source>
        <strain evidence="6">S238N-H82</strain>
        <tissue evidence="6">Testes</tissue>
    </source>
</reference>
<dbReference type="Proteomes" id="UP000001554">
    <property type="component" value="Chromosome 15"/>
</dbReference>
<evidence type="ECO:0000256" key="1">
    <source>
        <dbReference type="ARBA" id="ARBA00007285"/>
    </source>
</evidence>
<reference evidence="7" key="2">
    <citation type="journal article" date="2020" name="Nat. Ecol. Evol.">
        <title>Deeply conserved synteny resolves early events in vertebrate evolution.</title>
        <authorList>
            <person name="Simakov O."/>
            <person name="Marletaz F."/>
            <person name="Yue J.X."/>
            <person name="O'Connell B."/>
            <person name="Jenkins J."/>
            <person name="Brandt A."/>
            <person name="Calef R."/>
            <person name="Tung C.H."/>
            <person name="Huang T.K."/>
            <person name="Schmutz J."/>
            <person name="Satoh N."/>
            <person name="Yu J.K."/>
            <person name="Putnam N.H."/>
            <person name="Green R.E."/>
            <person name="Rokhsar D.S."/>
        </authorList>
    </citation>
    <scope>NUCLEOTIDE SEQUENCE [LARGE SCALE GENOMIC DNA]</scope>
    <source>
        <strain evidence="7">S238N-H82</strain>
    </source>
</reference>
<evidence type="ECO:0000313" key="8">
    <source>
        <dbReference type="RefSeq" id="XP_035699287.1"/>
    </source>
</evidence>
<dbReference type="STRING" id="7739.C3Y9Y9"/>
<feature type="compositionally biased region" description="Basic and acidic residues" evidence="3">
    <location>
        <begin position="251"/>
        <end position="260"/>
    </location>
</feature>
<dbReference type="OrthoDB" id="6020060at2759"/>
<accession>C3Y9Y9</accession>
<keyword evidence="7" id="KW-1185">Reference proteome</keyword>
<dbReference type="RefSeq" id="XP_035699287.1">
    <property type="nucleotide sequence ID" value="XM_035843394.1"/>
</dbReference>
<evidence type="ECO:0000259" key="5">
    <source>
        <dbReference type="Pfam" id="PF11938"/>
    </source>
</evidence>
<evidence type="ECO:0000256" key="4">
    <source>
        <dbReference type="SAM" id="SignalP"/>
    </source>
</evidence>
<name>C3Y9Y9_BRAFL</name>
<feature type="signal peptide" evidence="4">
    <location>
        <begin position="1"/>
        <end position="24"/>
    </location>
</feature>
<protein>
    <submittedName>
        <fullName evidence="8">Protein canopy 4-like</fullName>
    </submittedName>
</protein>
<feature type="compositionally biased region" description="Basic and acidic residues" evidence="3">
    <location>
        <begin position="269"/>
        <end position="278"/>
    </location>
</feature>
<reference evidence="8" key="3">
    <citation type="submission" date="2025-04" db="UniProtKB">
        <authorList>
            <consortium name="RefSeq"/>
        </authorList>
    </citation>
    <scope>IDENTIFICATION</scope>
    <source>
        <strain evidence="8">S238N-H82</strain>
        <tissue evidence="8">Testes</tissue>
    </source>
</reference>
<evidence type="ECO:0000313" key="6">
    <source>
        <dbReference type="EMBL" id="EEN62898.1"/>
    </source>
</evidence>
<feature type="region of interest" description="Disordered" evidence="3">
    <location>
        <begin position="208"/>
        <end position="278"/>
    </location>
</feature>
<dbReference type="KEGG" id="bfo:118431947"/>
<dbReference type="InterPro" id="IPR021852">
    <property type="entry name" value="DUF3456"/>
</dbReference>
<organism>
    <name type="scientific">Branchiostoma floridae</name>
    <name type="common">Florida lancelet</name>
    <name type="synonym">Amphioxus</name>
    <dbReference type="NCBI Taxonomy" id="7739"/>
    <lineage>
        <taxon>Eukaryota</taxon>
        <taxon>Metazoa</taxon>
        <taxon>Chordata</taxon>
        <taxon>Cephalochordata</taxon>
        <taxon>Leptocardii</taxon>
        <taxon>Amphioxiformes</taxon>
        <taxon>Branchiostomatidae</taxon>
        <taxon>Branchiostoma</taxon>
    </lineage>
</organism>
<dbReference type="GeneID" id="118431947"/>
<dbReference type="eggNOG" id="KOG4052">
    <property type="taxonomic scope" value="Eukaryota"/>
</dbReference>
<feature type="domain" description="DUF3456" evidence="5">
    <location>
        <begin position="43"/>
        <end position="194"/>
    </location>
</feature>
<evidence type="ECO:0000256" key="2">
    <source>
        <dbReference type="ARBA" id="ARBA00022729"/>
    </source>
</evidence>